<evidence type="ECO:0000313" key="3">
    <source>
        <dbReference type="Proteomes" id="UP001209922"/>
    </source>
</evidence>
<dbReference type="PANTHER" id="PTHR30535">
    <property type="entry name" value="VITAMIN B12-BINDING PROTEIN"/>
    <property type="match status" value="1"/>
</dbReference>
<dbReference type="PROSITE" id="PS50983">
    <property type="entry name" value="FE_B12_PBP"/>
    <property type="match status" value="1"/>
</dbReference>
<feature type="domain" description="Fe/B12 periplasmic-binding" evidence="1">
    <location>
        <begin position="46"/>
        <end position="312"/>
    </location>
</feature>
<name>A0ABT3JVJ7_9XANT</name>
<evidence type="ECO:0000313" key="2">
    <source>
        <dbReference type="EMBL" id="MCW4472509.1"/>
    </source>
</evidence>
<protein>
    <submittedName>
        <fullName evidence="2">Iron ABC transporter substrate-binding protein</fullName>
    </submittedName>
</protein>
<gene>
    <name evidence="2" type="ORF">OK345_08335</name>
</gene>
<dbReference type="Proteomes" id="UP001209922">
    <property type="component" value="Unassembled WGS sequence"/>
</dbReference>
<dbReference type="PANTHER" id="PTHR30535:SF34">
    <property type="entry name" value="MOLYBDATE-BINDING PROTEIN MOLA"/>
    <property type="match status" value="1"/>
</dbReference>
<dbReference type="EMBL" id="JAPCHY010000005">
    <property type="protein sequence ID" value="MCW4472509.1"/>
    <property type="molecule type" value="Genomic_DNA"/>
</dbReference>
<dbReference type="InterPro" id="IPR050902">
    <property type="entry name" value="ABC_Transporter_SBP"/>
</dbReference>
<sequence length="350" mass="36994">MKRRDLLRAFALAPLLAPGLAPAWAAAERRGGLVSTFGKPPATVARVFAAGPPAAVLAYVLAPAKLLGWPMAMSPPARALLAPAQRGLPQLGRLSGRGSTVSTETLLTLRPDLILDAGTVNATYLSAAERVWQQTGLPYVLVDGRLAEHPAQLREGGRLLGVPERGERLARHAEQVVALAQALLAAVPPQARPKVYYGRGPDGLETGLQGSINTEVIEFAGGRNVAAQAGKGGLTRVSMEQLLSWNPDVVLTQDPAFAARVADDPLWRSIAAVRNRRVHLAPSLPFGWLDGPPGVNRLIGVPWLLSKLYPGHHPALAPARVNAAAIEFHRLFYAGTLTPAGLEKLLAGTA</sequence>
<proteinExistence type="predicted"/>
<dbReference type="Pfam" id="PF01497">
    <property type="entry name" value="Peripla_BP_2"/>
    <property type="match status" value="1"/>
</dbReference>
<dbReference type="Gene3D" id="1.20.58.2180">
    <property type="match status" value="1"/>
</dbReference>
<comment type="caution">
    <text evidence="2">The sequence shown here is derived from an EMBL/GenBank/DDBJ whole genome shotgun (WGS) entry which is preliminary data.</text>
</comment>
<keyword evidence="3" id="KW-1185">Reference proteome</keyword>
<dbReference type="Gene3D" id="3.40.50.1980">
    <property type="entry name" value="Nitrogenase molybdenum iron protein domain"/>
    <property type="match status" value="2"/>
</dbReference>
<reference evidence="2 3" key="1">
    <citation type="submission" date="2022-10" db="EMBL/GenBank/DDBJ databases">
        <title>Xanthomonas sp. H13-6.</title>
        <authorList>
            <person name="Liu X."/>
            <person name="Deng Z."/>
            <person name="Jiang Y."/>
            <person name="Yu T."/>
            <person name="Ai J."/>
        </authorList>
    </citation>
    <scope>NUCLEOTIDE SEQUENCE [LARGE SCALE GENOMIC DNA]</scope>
    <source>
        <strain evidence="2 3">H13-6</strain>
    </source>
</reference>
<evidence type="ECO:0000259" key="1">
    <source>
        <dbReference type="PROSITE" id="PS50983"/>
    </source>
</evidence>
<organism evidence="2 3">
    <name type="scientific">Xanthomonas chitinilytica</name>
    <dbReference type="NCBI Taxonomy" id="2989819"/>
    <lineage>
        <taxon>Bacteria</taxon>
        <taxon>Pseudomonadati</taxon>
        <taxon>Pseudomonadota</taxon>
        <taxon>Gammaproteobacteria</taxon>
        <taxon>Lysobacterales</taxon>
        <taxon>Lysobacteraceae</taxon>
        <taxon>Xanthomonas</taxon>
    </lineage>
</organism>
<dbReference type="InterPro" id="IPR002491">
    <property type="entry name" value="ABC_transptr_periplasmic_BD"/>
</dbReference>
<dbReference type="RefSeq" id="WP_265127466.1">
    <property type="nucleotide sequence ID" value="NZ_JAPCHY010000005.1"/>
</dbReference>
<dbReference type="CDD" id="cd01147">
    <property type="entry name" value="HemV-2"/>
    <property type="match status" value="1"/>
</dbReference>
<accession>A0ABT3JVJ7</accession>
<dbReference type="SUPFAM" id="SSF53807">
    <property type="entry name" value="Helical backbone' metal receptor"/>
    <property type="match status" value="1"/>
</dbReference>